<feature type="region of interest" description="Disordered" evidence="1">
    <location>
        <begin position="56"/>
        <end position="94"/>
    </location>
</feature>
<sequence length="94" mass="10255">MRAIGITKERVGTTGHGLRDEYAENIALLQGVIPPTLGGKSDQIPPDELRGKLRHVSENLGHSRESVTGAYYGSFRKTPAPKQKARKSARNSKT</sequence>
<name>A0A1J5P4G3_9ZZZZ</name>
<feature type="compositionally biased region" description="Basic residues" evidence="1">
    <location>
        <begin position="83"/>
        <end position="94"/>
    </location>
</feature>
<evidence type="ECO:0000313" key="2">
    <source>
        <dbReference type="EMBL" id="OIQ65600.1"/>
    </source>
</evidence>
<gene>
    <name evidence="2" type="ORF">GALL_528420</name>
</gene>
<dbReference type="AlphaFoldDB" id="A0A1J5P4G3"/>
<reference evidence="2" key="1">
    <citation type="submission" date="2016-10" db="EMBL/GenBank/DDBJ databases">
        <title>Sequence of Gallionella enrichment culture.</title>
        <authorList>
            <person name="Poehlein A."/>
            <person name="Muehling M."/>
            <person name="Daniel R."/>
        </authorList>
    </citation>
    <scope>NUCLEOTIDE SEQUENCE</scope>
</reference>
<organism evidence="2">
    <name type="scientific">mine drainage metagenome</name>
    <dbReference type="NCBI Taxonomy" id="410659"/>
    <lineage>
        <taxon>unclassified sequences</taxon>
        <taxon>metagenomes</taxon>
        <taxon>ecological metagenomes</taxon>
    </lineage>
</organism>
<comment type="caution">
    <text evidence="2">The sequence shown here is derived from an EMBL/GenBank/DDBJ whole genome shotgun (WGS) entry which is preliminary data.</text>
</comment>
<proteinExistence type="predicted"/>
<protein>
    <submittedName>
        <fullName evidence="2">Uncharacterized protein</fullName>
    </submittedName>
</protein>
<evidence type="ECO:0000256" key="1">
    <source>
        <dbReference type="SAM" id="MobiDB-lite"/>
    </source>
</evidence>
<feature type="compositionally biased region" description="Basic and acidic residues" evidence="1">
    <location>
        <begin position="56"/>
        <end position="65"/>
    </location>
</feature>
<dbReference type="EMBL" id="MLJW01007194">
    <property type="protein sequence ID" value="OIQ65600.1"/>
    <property type="molecule type" value="Genomic_DNA"/>
</dbReference>
<accession>A0A1J5P4G3</accession>